<dbReference type="PANTHER" id="PTHR24320:SF236">
    <property type="entry name" value="SHORT-CHAIN DEHYDROGENASE-RELATED"/>
    <property type="match status" value="1"/>
</dbReference>
<comment type="similarity">
    <text evidence="1">Belongs to the short-chain dehydrogenases/reductases (SDR) family.</text>
</comment>
<evidence type="ECO:0000256" key="1">
    <source>
        <dbReference type="ARBA" id="ARBA00006484"/>
    </source>
</evidence>
<evidence type="ECO:0000256" key="4">
    <source>
        <dbReference type="SAM" id="MobiDB-lite"/>
    </source>
</evidence>
<dbReference type="InterPro" id="IPR036291">
    <property type="entry name" value="NAD(P)-bd_dom_sf"/>
</dbReference>
<evidence type="ECO:0000313" key="5">
    <source>
        <dbReference type="EMBL" id="SPQ24524.1"/>
    </source>
</evidence>
<dbReference type="AlphaFoldDB" id="A0A3S4B8C4"/>
<keyword evidence="3" id="KW-0560">Oxidoreductase</keyword>
<evidence type="ECO:0000256" key="3">
    <source>
        <dbReference type="ARBA" id="ARBA00023002"/>
    </source>
</evidence>
<sequence length="359" mass="39038">MPFYATWTQWFPPRHGAPITEANLPSQSGKVFIVTGGSSGIGYELARILYGAGGKVYILTRSKEHADDAIARIKAFYDRRGHAEKQRGSLAFISMDLSDLASVKAAAQEFLKLEGPDGRLDVLFNNAGTGARKKAPPTRQGHEYHFGTNIIGPFLLARLLSPILSKTAKQSAPGSVRVVWSASLAVDMFSPKGGVRRDFLRDPAATATRMRPFAIYSASKAANWFVAAEFARRQPDGDDENGDDGDGGSGGGAVLHIAGNPGNYNTSIWRHTPALVVWLLRPTLRHPVHGAETNLFMGCSDSVTLADAAAGRYAICDGRWHPAPRKDLLLALRGEEEGGTGQARECFEWCEERVREFLE</sequence>
<feature type="compositionally biased region" description="Acidic residues" evidence="4">
    <location>
        <begin position="237"/>
        <end position="246"/>
    </location>
</feature>
<dbReference type="InterPro" id="IPR002347">
    <property type="entry name" value="SDR_fam"/>
</dbReference>
<keyword evidence="2" id="KW-0521">NADP</keyword>
<dbReference type="GO" id="GO:0016491">
    <property type="term" value="F:oxidoreductase activity"/>
    <property type="evidence" value="ECO:0007669"/>
    <property type="project" value="UniProtKB-KW"/>
</dbReference>
<dbReference type="PRINTS" id="PR00081">
    <property type="entry name" value="GDHRDH"/>
</dbReference>
<dbReference type="Gene3D" id="3.40.50.720">
    <property type="entry name" value="NAD(P)-binding Rossmann-like Domain"/>
    <property type="match status" value="1"/>
</dbReference>
<protein>
    <submittedName>
        <fullName evidence="5">410fe846-3616-49ea-9a8b-8ec8a9ad5afe</fullName>
    </submittedName>
</protein>
<reference evidence="5 6" key="1">
    <citation type="submission" date="2018-04" db="EMBL/GenBank/DDBJ databases">
        <authorList>
            <person name="Huttner S."/>
            <person name="Dainat J."/>
        </authorList>
    </citation>
    <scope>NUCLEOTIDE SEQUENCE [LARGE SCALE GENOMIC DNA]</scope>
</reference>
<dbReference type="Pfam" id="PF00106">
    <property type="entry name" value="adh_short"/>
    <property type="match status" value="1"/>
</dbReference>
<feature type="region of interest" description="Disordered" evidence="4">
    <location>
        <begin position="234"/>
        <end position="254"/>
    </location>
</feature>
<dbReference type="SUPFAM" id="SSF51735">
    <property type="entry name" value="NAD(P)-binding Rossmann-fold domains"/>
    <property type="match status" value="1"/>
</dbReference>
<organism evidence="5 6">
    <name type="scientific">Thermothielavioides terrestris</name>
    <dbReference type="NCBI Taxonomy" id="2587410"/>
    <lineage>
        <taxon>Eukaryota</taxon>
        <taxon>Fungi</taxon>
        <taxon>Dikarya</taxon>
        <taxon>Ascomycota</taxon>
        <taxon>Pezizomycotina</taxon>
        <taxon>Sordariomycetes</taxon>
        <taxon>Sordariomycetidae</taxon>
        <taxon>Sordariales</taxon>
        <taxon>Chaetomiaceae</taxon>
        <taxon>Thermothielavioides</taxon>
    </lineage>
</organism>
<dbReference type="EMBL" id="OUUZ01000013">
    <property type="protein sequence ID" value="SPQ24524.1"/>
    <property type="molecule type" value="Genomic_DNA"/>
</dbReference>
<evidence type="ECO:0000256" key="2">
    <source>
        <dbReference type="ARBA" id="ARBA00022857"/>
    </source>
</evidence>
<gene>
    <name evidence="5" type="ORF">TT172_LOCUS6943</name>
</gene>
<accession>A0A3S4B8C4</accession>
<dbReference type="Proteomes" id="UP000289323">
    <property type="component" value="Unassembled WGS sequence"/>
</dbReference>
<name>A0A3S4B8C4_9PEZI</name>
<proteinExistence type="inferred from homology"/>
<dbReference type="PANTHER" id="PTHR24320">
    <property type="entry name" value="RETINOL DEHYDROGENASE"/>
    <property type="match status" value="1"/>
</dbReference>
<evidence type="ECO:0000313" key="6">
    <source>
        <dbReference type="Proteomes" id="UP000289323"/>
    </source>
</evidence>